<dbReference type="InterPro" id="IPR029056">
    <property type="entry name" value="Ribokinase-like"/>
</dbReference>
<dbReference type="PANTHER" id="PTHR46566:SF5">
    <property type="entry name" value="1-PHOSPHOFRUCTOKINASE"/>
    <property type="match status" value="1"/>
</dbReference>
<dbReference type="EC" id="2.7.1.-" evidence="8"/>
<dbReference type="AlphaFoldDB" id="A0A6L6XLU6"/>
<evidence type="ECO:0000256" key="6">
    <source>
        <dbReference type="PIRNR" id="PIRNR000535"/>
    </source>
</evidence>
<dbReference type="PANTHER" id="PTHR46566">
    <property type="entry name" value="1-PHOSPHOFRUCTOKINASE-RELATED"/>
    <property type="match status" value="1"/>
</dbReference>
<evidence type="ECO:0000256" key="3">
    <source>
        <dbReference type="ARBA" id="ARBA00022741"/>
    </source>
</evidence>
<feature type="domain" description="Carbohydrate kinase PfkB" evidence="7">
    <location>
        <begin position="24"/>
        <end position="306"/>
    </location>
</feature>
<dbReference type="Gene3D" id="3.40.1190.20">
    <property type="match status" value="1"/>
</dbReference>
<keyword evidence="5" id="KW-0067">ATP-binding</keyword>
<protein>
    <submittedName>
        <fullName evidence="8">Hexose kinase</fullName>
        <ecNumber evidence="8">2.7.1.-</ecNumber>
    </submittedName>
</protein>
<evidence type="ECO:0000256" key="1">
    <source>
        <dbReference type="ARBA" id="ARBA00010688"/>
    </source>
</evidence>
<sequence>MILTLTPNPSHDRTAALGGVLERGAVIRVESVTSQAGGKGVNISRAAVSAGIPSVAVLPADPDDPFVHELLTAGIDCRPVPTTGAVRINLTISEPDGTTTKLNSPGPTVSPDVLAALTESLRVRAGSARWVVLAGSLPPGAPVGWYAELVAVLRTTGARIAVDTSDGPLRALVDGLDVAAPHLMKPNGEELASLTGDLAGGLSGDALEADPVAAARAAAVLVDRGVESVLATLGPHGAVLVNADGAWHAVPPATTVVSTVGAGDSSLFGYLLGDLRQHDPAHRLALAVAYGAAAAGLPGTTIPQPHQVRPELVTVRALDLTPGG</sequence>
<keyword evidence="2 6" id="KW-0808">Transferase</keyword>
<gene>
    <name evidence="8" type="ORF">GON03_03490</name>
</gene>
<dbReference type="GO" id="GO:0005829">
    <property type="term" value="C:cytosol"/>
    <property type="evidence" value="ECO:0007669"/>
    <property type="project" value="TreeGrafter"/>
</dbReference>
<dbReference type="EMBL" id="WSEK01000004">
    <property type="protein sequence ID" value="MVQ48231.1"/>
    <property type="molecule type" value="Genomic_DNA"/>
</dbReference>
<reference evidence="8 9" key="1">
    <citation type="submission" date="2019-12" db="EMBL/GenBank/DDBJ databases">
        <authorList>
            <person name="Huq M.A."/>
        </authorList>
    </citation>
    <scope>NUCLEOTIDE SEQUENCE [LARGE SCALE GENOMIC DNA]</scope>
    <source>
        <strain evidence="8 9">MAH-18</strain>
    </source>
</reference>
<organism evidence="8 9">
    <name type="scientific">Nocardioides agri</name>
    <dbReference type="NCBI Taxonomy" id="2682843"/>
    <lineage>
        <taxon>Bacteria</taxon>
        <taxon>Bacillati</taxon>
        <taxon>Actinomycetota</taxon>
        <taxon>Actinomycetes</taxon>
        <taxon>Propionibacteriales</taxon>
        <taxon>Nocardioidaceae</taxon>
        <taxon>Nocardioides</taxon>
    </lineage>
</organism>
<evidence type="ECO:0000256" key="4">
    <source>
        <dbReference type="ARBA" id="ARBA00022777"/>
    </source>
</evidence>
<comment type="similarity">
    <text evidence="1">Belongs to the carbohydrate kinase PfkB family.</text>
</comment>
<dbReference type="SUPFAM" id="SSF53613">
    <property type="entry name" value="Ribokinase-like"/>
    <property type="match status" value="1"/>
</dbReference>
<dbReference type="GO" id="GO:0008443">
    <property type="term" value="F:phosphofructokinase activity"/>
    <property type="evidence" value="ECO:0007669"/>
    <property type="project" value="TreeGrafter"/>
</dbReference>
<dbReference type="GO" id="GO:0005524">
    <property type="term" value="F:ATP binding"/>
    <property type="evidence" value="ECO:0007669"/>
    <property type="project" value="UniProtKB-KW"/>
</dbReference>
<proteinExistence type="inferred from homology"/>
<evidence type="ECO:0000313" key="9">
    <source>
        <dbReference type="Proteomes" id="UP000473525"/>
    </source>
</evidence>
<dbReference type="InterPro" id="IPR017583">
    <property type="entry name" value="Tagatose/fructose_Pkinase"/>
</dbReference>
<dbReference type="PIRSF" id="PIRSF000535">
    <property type="entry name" value="1PFK/6PFK/LacC"/>
    <property type="match status" value="1"/>
</dbReference>
<evidence type="ECO:0000256" key="2">
    <source>
        <dbReference type="ARBA" id="ARBA00022679"/>
    </source>
</evidence>
<dbReference type="CDD" id="cd01164">
    <property type="entry name" value="FruK_PfkB_like"/>
    <property type="match status" value="1"/>
</dbReference>
<evidence type="ECO:0000259" key="7">
    <source>
        <dbReference type="Pfam" id="PF00294"/>
    </source>
</evidence>
<keyword evidence="4 8" id="KW-0418">Kinase</keyword>
<evidence type="ECO:0000313" key="8">
    <source>
        <dbReference type="EMBL" id="MVQ48231.1"/>
    </source>
</evidence>
<accession>A0A6L6XLU6</accession>
<comment type="caution">
    <text evidence="8">The sequence shown here is derived from an EMBL/GenBank/DDBJ whole genome shotgun (WGS) entry which is preliminary data.</text>
</comment>
<dbReference type="NCBIfam" id="TIGR03168">
    <property type="entry name" value="1-PFK"/>
    <property type="match status" value="1"/>
</dbReference>
<dbReference type="RefSeq" id="WP_157340320.1">
    <property type="nucleotide sequence ID" value="NZ_WSEK01000004.1"/>
</dbReference>
<name>A0A6L6XLU6_9ACTN</name>
<dbReference type="InterPro" id="IPR011611">
    <property type="entry name" value="PfkB_dom"/>
</dbReference>
<keyword evidence="3" id="KW-0547">Nucleotide-binding</keyword>
<dbReference type="Pfam" id="PF00294">
    <property type="entry name" value="PfkB"/>
    <property type="match status" value="1"/>
</dbReference>
<dbReference type="Proteomes" id="UP000473525">
    <property type="component" value="Unassembled WGS sequence"/>
</dbReference>
<keyword evidence="9" id="KW-1185">Reference proteome</keyword>
<evidence type="ECO:0000256" key="5">
    <source>
        <dbReference type="ARBA" id="ARBA00022840"/>
    </source>
</evidence>